<dbReference type="EMBL" id="LUEZ02000080">
    <property type="protein sequence ID" value="RDB19397.1"/>
    <property type="molecule type" value="Genomic_DNA"/>
</dbReference>
<comment type="subcellular location">
    <subcellularLocation>
        <location evidence="1">Nucleus</location>
    </subcellularLocation>
</comment>
<keyword evidence="2" id="KW-0479">Metal-binding</keyword>
<dbReference type="STRING" id="39966.A0A369JFM2"/>
<proteinExistence type="predicted"/>
<dbReference type="SUPFAM" id="SSF53098">
    <property type="entry name" value="Ribonuclease H-like"/>
    <property type="match status" value="1"/>
</dbReference>
<feature type="region of interest" description="Disordered" evidence="6">
    <location>
        <begin position="116"/>
        <end position="140"/>
    </location>
</feature>
<dbReference type="OrthoDB" id="3058553at2759"/>
<dbReference type="Proteomes" id="UP000076154">
    <property type="component" value="Unassembled WGS sequence"/>
</dbReference>
<keyword evidence="5" id="KW-0539">Nucleus</keyword>
<evidence type="ECO:0000256" key="3">
    <source>
        <dbReference type="ARBA" id="ARBA00022771"/>
    </source>
</evidence>
<accession>A0A369JFM2</accession>
<dbReference type="AlphaFoldDB" id="A0A369JFM2"/>
<keyword evidence="8" id="KW-1185">Reference proteome</keyword>
<dbReference type="InParanoid" id="A0A369JFM2"/>
<organism evidence="7 8">
    <name type="scientific">Hypsizygus marmoreus</name>
    <name type="common">White beech mushroom</name>
    <name type="synonym">Agaricus marmoreus</name>
    <dbReference type="NCBI Taxonomy" id="39966"/>
    <lineage>
        <taxon>Eukaryota</taxon>
        <taxon>Fungi</taxon>
        <taxon>Dikarya</taxon>
        <taxon>Basidiomycota</taxon>
        <taxon>Agaricomycotina</taxon>
        <taxon>Agaricomycetes</taxon>
        <taxon>Agaricomycetidae</taxon>
        <taxon>Agaricales</taxon>
        <taxon>Tricholomatineae</taxon>
        <taxon>Lyophyllaceae</taxon>
        <taxon>Hypsizygus</taxon>
    </lineage>
</organism>
<feature type="compositionally biased region" description="Acidic residues" evidence="6">
    <location>
        <begin position="130"/>
        <end position="140"/>
    </location>
</feature>
<dbReference type="PANTHER" id="PTHR46481:SF10">
    <property type="entry name" value="ZINC FINGER BED DOMAIN-CONTAINING PROTEIN 39"/>
    <property type="match status" value="1"/>
</dbReference>
<evidence type="ECO:0008006" key="9">
    <source>
        <dbReference type="Google" id="ProtNLM"/>
    </source>
</evidence>
<reference evidence="7" key="1">
    <citation type="submission" date="2018-04" db="EMBL/GenBank/DDBJ databases">
        <title>Whole genome sequencing of Hypsizygus marmoreus.</title>
        <authorList>
            <person name="Choi I.-G."/>
            <person name="Min B."/>
            <person name="Kim J.-G."/>
            <person name="Kim S."/>
            <person name="Oh Y.-L."/>
            <person name="Kong W.-S."/>
            <person name="Park H."/>
            <person name="Jeong J."/>
            <person name="Song E.-S."/>
        </authorList>
    </citation>
    <scope>NUCLEOTIDE SEQUENCE [LARGE SCALE GENOMIC DNA]</scope>
    <source>
        <strain evidence="7">51987-8</strain>
    </source>
</reference>
<evidence type="ECO:0000256" key="1">
    <source>
        <dbReference type="ARBA" id="ARBA00004123"/>
    </source>
</evidence>
<dbReference type="GO" id="GO:0005634">
    <property type="term" value="C:nucleus"/>
    <property type="evidence" value="ECO:0007669"/>
    <property type="project" value="UniProtKB-SubCell"/>
</dbReference>
<evidence type="ECO:0000313" key="7">
    <source>
        <dbReference type="EMBL" id="RDB19397.1"/>
    </source>
</evidence>
<comment type="caution">
    <text evidence="7">The sequence shown here is derived from an EMBL/GenBank/DDBJ whole genome shotgun (WGS) entry which is preliminary data.</text>
</comment>
<evidence type="ECO:0000256" key="4">
    <source>
        <dbReference type="ARBA" id="ARBA00022833"/>
    </source>
</evidence>
<name>A0A369JFM2_HYPMA</name>
<dbReference type="GO" id="GO:0008270">
    <property type="term" value="F:zinc ion binding"/>
    <property type="evidence" value="ECO:0007669"/>
    <property type="project" value="UniProtKB-KW"/>
</dbReference>
<evidence type="ECO:0000256" key="2">
    <source>
        <dbReference type="ARBA" id="ARBA00022723"/>
    </source>
</evidence>
<protein>
    <recommendedName>
        <fullName evidence="9">HAT C-terminal dimerisation domain-containing protein</fullName>
    </recommendedName>
</protein>
<gene>
    <name evidence="7" type="ORF">Hypma_013487</name>
</gene>
<keyword evidence="4" id="KW-0862">Zinc</keyword>
<dbReference type="InterPro" id="IPR012337">
    <property type="entry name" value="RNaseH-like_sf"/>
</dbReference>
<evidence type="ECO:0000256" key="5">
    <source>
        <dbReference type="ARBA" id="ARBA00023242"/>
    </source>
</evidence>
<dbReference type="PANTHER" id="PTHR46481">
    <property type="entry name" value="ZINC FINGER BED DOMAIN-CONTAINING PROTEIN 4"/>
    <property type="match status" value="1"/>
</dbReference>
<dbReference type="InterPro" id="IPR052035">
    <property type="entry name" value="ZnF_BED_domain_contain"/>
</dbReference>
<sequence>MAITIHYIDAPPDKPNDWELKSELLGFTEIKGNHGGANTAATMLNVFDRYGIRSKLGWATGDNVMVNDKATRCIQRDPEVNRPERPWIARQRHGRCMEHVVHLAAKDFIEAINPTKPKSKRTTRNGTAAIEDDEDEEDDEDWTVDWTMLDELLEGQEIDDPVDFEAGDVVGKILAFINQLRSSPQARTFFAKMCKEEGLTPLQLIKWIRTRWRSMYDLIDCALTVKQAINKFILLADSSPEVPTLNGKRYDDYKMSSDEWDMLELVREVLAEPREAQSCFSSETVPTVGKTLPILECLQERWTTFASLPKFAPVKDAIEKGLKKLRKWYKATDATDMYFICLALDPSIKLEYCKNKWDQRHYDAGRKSLEKTFDMYASRTSSEPIEPAPPPASSPVKRTGYGASWLEAAIRPRVQAEASMRDPREELKEYLAAPLEWGLQDPVKWWGVRACPLITRTSIPLLLAWLGTTSRFRDPLFHPSVHSQVGGLTSTLLRNQLTPQTFEALQILKSGYKHRFVDATEEAAVHEPGAWTAA</sequence>
<evidence type="ECO:0000256" key="6">
    <source>
        <dbReference type="SAM" id="MobiDB-lite"/>
    </source>
</evidence>
<keyword evidence="3" id="KW-0863">Zinc-finger</keyword>
<evidence type="ECO:0000313" key="8">
    <source>
        <dbReference type="Proteomes" id="UP000076154"/>
    </source>
</evidence>